<name>A0A6D2CC05_9HELI</name>
<evidence type="ECO:0000313" key="3">
    <source>
        <dbReference type="EMBL" id="TLE04795.1"/>
    </source>
</evidence>
<dbReference type="GeneID" id="60656964"/>
<feature type="region of interest" description="Disordered" evidence="1">
    <location>
        <begin position="89"/>
        <end position="133"/>
    </location>
</feature>
<evidence type="ECO:0000256" key="1">
    <source>
        <dbReference type="SAM" id="MobiDB-lite"/>
    </source>
</evidence>
<reference evidence="3 4" key="1">
    <citation type="journal article" date="2014" name="Genome Announc.">
        <title>Draft genome sequences of eight enterohepatic helicobacter species isolated from both laboratory and wild rodents.</title>
        <authorList>
            <person name="Sheh A."/>
            <person name="Shen Z."/>
            <person name="Fox J.G."/>
        </authorList>
    </citation>
    <scope>NUCLEOTIDE SEQUENCE [LARGE SCALE GENOMIC DNA]</scope>
    <source>
        <strain evidence="3 4">Missouri</strain>
    </source>
</reference>
<feature type="transmembrane region" description="Helical" evidence="2">
    <location>
        <begin position="205"/>
        <end position="225"/>
    </location>
</feature>
<gene>
    <name evidence="3" type="ORF">LS77_005335</name>
</gene>
<dbReference type="AlphaFoldDB" id="A0A6D2CC05"/>
<accession>A0A6D2CC05</accession>
<protein>
    <submittedName>
        <fullName evidence="3">Uncharacterized protein</fullName>
    </submittedName>
</protein>
<feature type="transmembrane region" description="Helical" evidence="2">
    <location>
        <begin position="168"/>
        <end position="185"/>
    </location>
</feature>
<evidence type="ECO:0000313" key="4">
    <source>
        <dbReference type="Proteomes" id="UP000029870"/>
    </source>
</evidence>
<feature type="compositionally biased region" description="Polar residues" evidence="1">
    <location>
        <begin position="98"/>
        <end position="133"/>
    </location>
</feature>
<organism evidence="3 4">
    <name type="scientific">Helicobacter bilis</name>
    <dbReference type="NCBI Taxonomy" id="37372"/>
    <lineage>
        <taxon>Bacteria</taxon>
        <taxon>Pseudomonadati</taxon>
        <taxon>Campylobacterota</taxon>
        <taxon>Epsilonproteobacteria</taxon>
        <taxon>Campylobacterales</taxon>
        <taxon>Helicobacteraceae</taxon>
        <taxon>Helicobacter</taxon>
    </lineage>
</organism>
<comment type="caution">
    <text evidence="3">The sequence shown here is derived from an EMBL/GenBank/DDBJ whole genome shotgun (WGS) entry which is preliminary data.</text>
</comment>
<dbReference type="EMBL" id="JRPH02000012">
    <property type="protein sequence ID" value="TLE04795.1"/>
    <property type="molecule type" value="Genomic_DNA"/>
</dbReference>
<dbReference type="RefSeq" id="WP_004087557.1">
    <property type="nucleotide sequence ID" value="NZ_JAERIZ010000009.1"/>
</dbReference>
<sequence>MKFFHLYIFDKIKPLVLQKIIANILGFIIIYPITLHNKETALLLSLFLAVYLYKNMQDLESNPNESAQNSNKLDSKTACHVERSETSKNLEINHKDSNPNIDSNLNPTNNTESNPINNANLTQESSNTQDSINTNQAKPLIPHDFAIIQLMISLFCACLFVFATWQMYILEALIGCIFIRIYDYYKPSLIGRFYNLKPNKILGSILGAILHGVLSGASVMILYYISVKFS</sequence>
<keyword evidence="2" id="KW-0812">Transmembrane</keyword>
<keyword evidence="2" id="KW-0472">Membrane</keyword>
<dbReference type="Proteomes" id="UP000029870">
    <property type="component" value="Unassembled WGS sequence"/>
</dbReference>
<evidence type="ECO:0000256" key="2">
    <source>
        <dbReference type="SAM" id="Phobius"/>
    </source>
</evidence>
<feature type="transmembrane region" description="Helical" evidence="2">
    <location>
        <begin position="12"/>
        <end position="34"/>
    </location>
</feature>
<keyword evidence="2" id="KW-1133">Transmembrane helix</keyword>
<proteinExistence type="predicted"/>